<dbReference type="Proteomes" id="UP001500483">
    <property type="component" value="Unassembled WGS sequence"/>
</dbReference>
<comment type="caution">
    <text evidence="2">The sequence shown here is derived from an EMBL/GenBank/DDBJ whole genome shotgun (WGS) entry which is preliminary data.</text>
</comment>
<proteinExistence type="predicted"/>
<reference evidence="3" key="1">
    <citation type="journal article" date="2019" name="Int. J. Syst. Evol. Microbiol.">
        <title>The Global Catalogue of Microorganisms (GCM) 10K type strain sequencing project: providing services to taxonomists for standard genome sequencing and annotation.</title>
        <authorList>
            <consortium name="The Broad Institute Genomics Platform"/>
            <consortium name="The Broad Institute Genome Sequencing Center for Infectious Disease"/>
            <person name="Wu L."/>
            <person name="Ma J."/>
        </authorList>
    </citation>
    <scope>NUCLEOTIDE SEQUENCE [LARGE SCALE GENOMIC DNA]</scope>
    <source>
        <strain evidence="3">JCM 9687</strain>
    </source>
</reference>
<dbReference type="InterPro" id="IPR036894">
    <property type="entry name" value="YbaB-like_sf"/>
</dbReference>
<dbReference type="Gene3D" id="3.30.1310.10">
    <property type="entry name" value="Nucleoid-associated protein YbaB-like domain"/>
    <property type="match status" value="1"/>
</dbReference>
<accession>A0ABP6RX31</accession>
<sequence>MSGPAGFAALGSDPDDAERRIEDWVKGFEEKARRYEAVREETEQIRLTATGPDGRVKVTVRADGSLTGIEFSEKIRSMPLEELSAQILGTIRKAQGDIASRVGEVMSEQLGDEDRQTRSLMLDNLRDRFPEEPDEPEAEAPGSATWAAPEDDEPQQRPGPTPPSPPGSGSPGSSATRPTGQRRPRRPDDDEDFPPEFDPLRD</sequence>
<organism evidence="2 3">
    <name type="scientific">Saccharopolyspora gregorii</name>
    <dbReference type="NCBI Taxonomy" id="33914"/>
    <lineage>
        <taxon>Bacteria</taxon>
        <taxon>Bacillati</taxon>
        <taxon>Actinomycetota</taxon>
        <taxon>Actinomycetes</taxon>
        <taxon>Pseudonocardiales</taxon>
        <taxon>Pseudonocardiaceae</taxon>
        <taxon>Saccharopolyspora</taxon>
    </lineage>
</organism>
<gene>
    <name evidence="2" type="ORF">GCM10020366_50330</name>
</gene>
<feature type="compositionally biased region" description="Pro residues" evidence="1">
    <location>
        <begin position="157"/>
        <end position="168"/>
    </location>
</feature>
<evidence type="ECO:0000313" key="3">
    <source>
        <dbReference type="Proteomes" id="UP001500483"/>
    </source>
</evidence>
<evidence type="ECO:0008006" key="4">
    <source>
        <dbReference type="Google" id="ProtNLM"/>
    </source>
</evidence>
<dbReference type="RefSeq" id="WP_258342490.1">
    <property type="nucleotide sequence ID" value="NZ_BAAAYK010000038.1"/>
</dbReference>
<dbReference type="SUPFAM" id="SSF82607">
    <property type="entry name" value="YbaB-like"/>
    <property type="match status" value="1"/>
</dbReference>
<feature type="region of interest" description="Disordered" evidence="1">
    <location>
        <begin position="106"/>
        <end position="202"/>
    </location>
</feature>
<protein>
    <recommendedName>
        <fullName evidence="4">YbaB/EbfC family DNA-binding protein</fullName>
    </recommendedName>
</protein>
<evidence type="ECO:0000313" key="2">
    <source>
        <dbReference type="EMBL" id="GAA3362430.1"/>
    </source>
</evidence>
<dbReference type="EMBL" id="BAAAYK010000038">
    <property type="protein sequence ID" value="GAA3362430.1"/>
    <property type="molecule type" value="Genomic_DNA"/>
</dbReference>
<dbReference type="Pfam" id="PF02575">
    <property type="entry name" value="YbaB_DNA_bd"/>
    <property type="match status" value="1"/>
</dbReference>
<keyword evidence="3" id="KW-1185">Reference proteome</keyword>
<name>A0ABP6RX31_9PSEU</name>
<dbReference type="InterPro" id="IPR004401">
    <property type="entry name" value="YbaB/EbfC"/>
</dbReference>
<evidence type="ECO:0000256" key="1">
    <source>
        <dbReference type="SAM" id="MobiDB-lite"/>
    </source>
</evidence>